<evidence type="ECO:0000259" key="6">
    <source>
        <dbReference type="PROSITE" id="PS50011"/>
    </source>
</evidence>
<comment type="caution">
    <text evidence="7">The sequence shown here is derived from an EMBL/GenBank/DDBJ whole genome shotgun (WGS) entry which is preliminary data.</text>
</comment>
<evidence type="ECO:0000313" key="8">
    <source>
        <dbReference type="Proteomes" id="UP001445076"/>
    </source>
</evidence>
<dbReference type="Gene3D" id="3.30.200.20">
    <property type="entry name" value="Phosphorylase Kinase, domain 1"/>
    <property type="match status" value="1"/>
</dbReference>
<organism evidence="7 8">
    <name type="scientific">Cherax quadricarinatus</name>
    <name type="common">Australian red claw crayfish</name>
    <dbReference type="NCBI Taxonomy" id="27406"/>
    <lineage>
        <taxon>Eukaryota</taxon>
        <taxon>Metazoa</taxon>
        <taxon>Ecdysozoa</taxon>
        <taxon>Arthropoda</taxon>
        <taxon>Crustacea</taxon>
        <taxon>Multicrustacea</taxon>
        <taxon>Malacostraca</taxon>
        <taxon>Eumalacostraca</taxon>
        <taxon>Eucarida</taxon>
        <taxon>Decapoda</taxon>
        <taxon>Pleocyemata</taxon>
        <taxon>Astacidea</taxon>
        <taxon>Parastacoidea</taxon>
        <taxon>Parastacidae</taxon>
        <taxon>Cherax</taxon>
    </lineage>
</organism>
<sequence>GTAASLCCQLQSLTSLTSHTHNMWSLFSRDPASSLPYEIGEEVRCEDNRTVWKLHRGKKRQNGEEVSLFVCDVRDGNTSYLDVAKAAIKKLKTLRHPCILTYIDSLESDKLVYLVTEPITPLLTWLSDDSLTAAHRTTAVSWGLLQVTKGLSFLNNDGNLIHYNVCASSVFVTRAGEWKLGGVEYSSSDSSMFPVKIIPKLEVYNPPEKIEPSKMCTTTKWAADMWGLGCLVWEVFNGYLDTSLSLRNTSKIPKSLVATYTRLVGANPASRPNPKDVVRNLRQPGQFFDNDLIETLLFLEEIQIKDANEKHRFFSELTPKLDNIPDYVAKNKVLPALLTAHEFSNVGSVVLSPLFKIGTLLGEAEYQQNILPCVVKLFSSSDRATRLKLLQQIEFLIEHMNLSTVNEQVFPQLATGFLDTNPTIREHTVKSILFLAPKLNYNNLNVEVLKHFARLQSKDDQGGIRTNTTVCLGKITNYLHPDVRQKCLTSAFTRAMRDPFPPARTAGVMAIAATQQYYPLQEVAARILPSLCQLTLDPDKAVRDCVFRVLKGFLSKLEKVSEDPTLREQIEAEVKSFSSGSSQPASWAGWAVGAITSKFYKSSLSANSLPQQQQKQQPKLSTSSSTETPSTKSSSLATTPSQDLSRASSRTATKASNDDDESDYEDWETSKWKSGNDSPEVKKNSAVDKCVTVSHTLAAAEDDIVGADGWEEEEAWGSLEDGVGGSLEEEIVEPALNIGAKPFSNQLTLPPEDTDDFFMSLISHQGVSRGVVSRSSSHVVSPSKTSPTSGWDEWGDQDTPVLSNLGTKGDEQRRQREEKKQQRQREIEAKRAARAGPMKLGAKKI</sequence>
<accession>A0AAW0WYT5</accession>
<comment type="function">
    <text evidence="4">Regulates COPI-mediated retrograde protein traffic at the interface between the Golgi apparatus and the endoplasmic reticulum. Involved in the maintenance of the Golgi apparatus morphology.</text>
</comment>
<evidence type="ECO:0000256" key="3">
    <source>
        <dbReference type="ARBA" id="ARBA00042347"/>
    </source>
</evidence>
<dbReference type="SUPFAM" id="SSF48371">
    <property type="entry name" value="ARM repeat"/>
    <property type="match status" value="1"/>
</dbReference>
<dbReference type="GO" id="GO:0005524">
    <property type="term" value="F:ATP binding"/>
    <property type="evidence" value="ECO:0007669"/>
    <property type="project" value="InterPro"/>
</dbReference>
<dbReference type="PANTHER" id="PTHR12984:SF3">
    <property type="entry name" value="N-TERMINAL KINASE-LIKE PROTEIN"/>
    <property type="match status" value="1"/>
</dbReference>
<gene>
    <name evidence="7" type="ORF">OTU49_006498</name>
</gene>
<dbReference type="InterPro" id="IPR011009">
    <property type="entry name" value="Kinase-like_dom_sf"/>
</dbReference>
<feature type="compositionally biased region" description="Low complexity" evidence="5">
    <location>
        <begin position="608"/>
        <end position="635"/>
    </location>
</feature>
<dbReference type="GO" id="GO:0004672">
    <property type="term" value="F:protein kinase activity"/>
    <property type="evidence" value="ECO:0007669"/>
    <property type="project" value="InterPro"/>
</dbReference>
<feature type="region of interest" description="Disordered" evidence="5">
    <location>
        <begin position="771"/>
        <end position="845"/>
    </location>
</feature>
<dbReference type="SUPFAM" id="SSF56112">
    <property type="entry name" value="Protein kinase-like (PK-like)"/>
    <property type="match status" value="1"/>
</dbReference>
<evidence type="ECO:0000313" key="7">
    <source>
        <dbReference type="EMBL" id="KAK8733164.1"/>
    </source>
</evidence>
<feature type="compositionally biased region" description="Low complexity" evidence="5">
    <location>
        <begin position="771"/>
        <end position="789"/>
    </location>
</feature>
<dbReference type="EMBL" id="JARKIK010000054">
    <property type="protein sequence ID" value="KAK8733164.1"/>
    <property type="molecule type" value="Genomic_DNA"/>
</dbReference>
<dbReference type="InterPro" id="IPR000719">
    <property type="entry name" value="Prot_kinase_dom"/>
</dbReference>
<keyword evidence="8" id="KW-1185">Reference proteome</keyword>
<protein>
    <recommendedName>
        <fullName evidence="2">N-terminal kinase-like protein</fullName>
    </recommendedName>
    <alternativeName>
        <fullName evidence="3">SCY1-like protein 1</fullName>
    </alternativeName>
</protein>
<dbReference type="Gene3D" id="1.25.10.10">
    <property type="entry name" value="Leucine-rich Repeat Variant"/>
    <property type="match status" value="1"/>
</dbReference>
<feature type="compositionally biased region" description="Low complexity" evidence="5">
    <location>
        <begin position="645"/>
        <end position="655"/>
    </location>
</feature>
<feature type="non-terminal residue" evidence="7">
    <location>
        <position position="1"/>
    </location>
</feature>
<feature type="compositionally biased region" description="Basic and acidic residues" evidence="5">
    <location>
        <begin position="808"/>
        <end position="831"/>
    </location>
</feature>
<dbReference type="AlphaFoldDB" id="A0AAW0WYT5"/>
<evidence type="ECO:0000256" key="4">
    <source>
        <dbReference type="ARBA" id="ARBA00056114"/>
    </source>
</evidence>
<dbReference type="PANTHER" id="PTHR12984">
    <property type="entry name" value="SCY1-RELATED S/T PROTEIN KINASE-LIKE"/>
    <property type="match status" value="1"/>
</dbReference>
<dbReference type="Pfam" id="PF00069">
    <property type="entry name" value="Pkinase"/>
    <property type="match status" value="1"/>
</dbReference>
<evidence type="ECO:0000256" key="1">
    <source>
        <dbReference type="ARBA" id="ARBA00038349"/>
    </source>
</evidence>
<name>A0AAW0WYT5_CHEQU</name>
<dbReference type="InterPro" id="IPR016024">
    <property type="entry name" value="ARM-type_fold"/>
</dbReference>
<dbReference type="Gene3D" id="1.10.510.10">
    <property type="entry name" value="Transferase(Phosphotransferase) domain 1"/>
    <property type="match status" value="1"/>
</dbReference>
<dbReference type="InterPro" id="IPR011989">
    <property type="entry name" value="ARM-like"/>
</dbReference>
<reference evidence="7 8" key="1">
    <citation type="journal article" date="2024" name="BMC Genomics">
        <title>Genome assembly of redclaw crayfish (Cherax quadricarinatus) provides insights into its immune adaptation and hypoxia tolerance.</title>
        <authorList>
            <person name="Liu Z."/>
            <person name="Zheng J."/>
            <person name="Li H."/>
            <person name="Fang K."/>
            <person name="Wang S."/>
            <person name="He J."/>
            <person name="Zhou D."/>
            <person name="Weng S."/>
            <person name="Chi M."/>
            <person name="Gu Z."/>
            <person name="He J."/>
            <person name="Li F."/>
            <person name="Wang M."/>
        </authorList>
    </citation>
    <scope>NUCLEOTIDE SEQUENCE [LARGE SCALE GENOMIC DNA]</scope>
    <source>
        <strain evidence="7">ZL_2023a</strain>
    </source>
</reference>
<feature type="region of interest" description="Disordered" evidence="5">
    <location>
        <begin position="607"/>
        <end position="686"/>
    </location>
</feature>
<proteinExistence type="inferred from homology"/>
<dbReference type="PROSITE" id="PS50011">
    <property type="entry name" value="PROTEIN_KINASE_DOM"/>
    <property type="match status" value="1"/>
</dbReference>
<dbReference type="Proteomes" id="UP001445076">
    <property type="component" value="Unassembled WGS sequence"/>
</dbReference>
<dbReference type="SMART" id="SM00220">
    <property type="entry name" value="S_TKc"/>
    <property type="match status" value="1"/>
</dbReference>
<comment type="similarity">
    <text evidence="1">Belongs to the protein kinase superfamily.</text>
</comment>
<evidence type="ECO:0000256" key="5">
    <source>
        <dbReference type="SAM" id="MobiDB-lite"/>
    </source>
</evidence>
<feature type="domain" description="Protein kinase" evidence="6">
    <location>
        <begin position="37"/>
        <end position="288"/>
    </location>
</feature>
<evidence type="ECO:0000256" key="2">
    <source>
        <dbReference type="ARBA" id="ARBA00040972"/>
    </source>
</evidence>
<feature type="compositionally biased region" description="Acidic residues" evidence="5">
    <location>
        <begin position="658"/>
        <end position="667"/>
    </location>
</feature>
<dbReference type="InterPro" id="IPR051177">
    <property type="entry name" value="CIK-Related_Protein"/>
</dbReference>